<sequence length="98" mass="10664">MLNKLIIYSFILFLFIIIITHFYTNESILEGLDSPSPSSSDIGVTVGTYSAKLDALGKTVDSMQSSILGLLPIVTKNTSDNKNNQQAIQAIIANKDKT</sequence>
<protein>
    <submittedName>
        <fullName evidence="2">Uncharacterized protein</fullName>
    </submittedName>
</protein>
<keyword evidence="1" id="KW-0812">Transmembrane</keyword>
<proteinExistence type="predicted"/>
<keyword evidence="1" id="KW-1133">Transmembrane helix</keyword>
<keyword evidence="1" id="KW-0472">Membrane</keyword>
<evidence type="ECO:0000313" key="2">
    <source>
        <dbReference type="EMBL" id="QHT86864.1"/>
    </source>
</evidence>
<name>A0A6C0I1U0_9ZZZZ</name>
<evidence type="ECO:0000256" key="1">
    <source>
        <dbReference type="SAM" id="Phobius"/>
    </source>
</evidence>
<dbReference type="EMBL" id="MN740077">
    <property type="protein sequence ID" value="QHT86864.1"/>
    <property type="molecule type" value="Genomic_DNA"/>
</dbReference>
<organism evidence="2">
    <name type="scientific">viral metagenome</name>
    <dbReference type="NCBI Taxonomy" id="1070528"/>
    <lineage>
        <taxon>unclassified sequences</taxon>
        <taxon>metagenomes</taxon>
        <taxon>organismal metagenomes</taxon>
    </lineage>
</organism>
<dbReference type="AlphaFoldDB" id="A0A6C0I1U0"/>
<feature type="transmembrane region" description="Helical" evidence="1">
    <location>
        <begin position="6"/>
        <end position="24"/>
    </location>
</feature>
<reference evidence="2" key="1">
    <citation type="journal article" date="2020" name="Nature">
        <title>Giant virus diversity and host interactions through global metagenomics.</title>
        <authorList>
            <person name="Schulz F."/>
            <person name="Roux S."/>
            <person name="Paez-Espino D."/>
            <person name="Jungbluth S."/>
            <person name="Walsh D.A."/>
            <person name="Denef V.J."/>
            <person name="McMahon K.D."/>
            <person name="Konstantinidis K.T."/>
            <person name="Eloe-Fadrosh E.A."/>
            <person name="Kyrpides N.C."/>
            <person name="Woyke T."/>
        </authorList>
    </citation>
    <scope>NUCLEOTIDE SEQUENCE</scope>
    <source>
        <strain evidence="2">GVMAG-M-3300023184-18</strain>
    </source>
</reference>
<accession>A0A6C0I1U0</accession>